<dbReference type="AlphaFoldDB" id="W2JWV0"/>
<evidence type="ECO:0000256" key="1">
    <source>
        <dbReference type="SAM" id="MobiDB-lite"/>
    </source>
</evidence>
<dbReference type="OrthoDB" id="126721at2759"/>
<name>W2JWV0_PHYNI</name>
<feature type="region of interest" description="Disordered" evidence="1">
    <location>
        <begin position="85"/>
        <end position="124"/>
    </location>
</feature>
<evidence type="ECO:0000313" key="2">
    <source>
        <dbReference type="EMBL" id="ETL77416.1"/>
    </source>
</evidence>
<dbReference type="Proteomes" id="UP000054423">
    <property type="component" value="Unassembled WGS sequence"/>
</dbReference>
<feature type="compositionally biased region" description="Basic residues" evidence="1">
    <location>
        <begin position="105"/>
        <end position="114"/>
    </location>
</feature>
<dbReference type="EMBL" id="KI683699">
    <property type="protein sequence ID" value="ETL77416.1"/>
    <property type="molecule type" value="Genomic_DNA"/>
</dbReference>
<reference evidence="2" key="1">
    <citation type="submission" date="2013-11" db="EMBL/GenBank/DDBJ databases">
        <title>The Genome Sequence of Phytophthora parasitica CHvinca01.</title>
        <authorList>
            <consortium name="The Broad Institute Genomics Platform"/>
            <person name="Russ C."/>
            <person name="Tyler B."/>
            <person name="Panabieres F."/>
            <person name="Shan W."/>
            <person name="Tripathy S."/>
            <person name="Grunwald N."/>
            <person name="Machado M."/>
            <person name="Johnson C.S."/>
            <person name="Arredondo F."/>
            <person name="Hong C."/>
            <person name="Coffey M."/>
            <person name="Young S.K."/>
            <person name="Zeng Q."/>
            <person name="Gargeya S."/>
            <person name="Fitzgerald M."/>
            <person name="Abouelleil A."/>
            <person name="Alvarado L."/>
            <person name="Chapman S.B."/>
            <person name="Gainer-Dewar J."/>
            <person name="Goldberg J."/>
            <person name="Griggs A."/>
            <person name="Gujja S."/>
            <person name="Hansen M."/>
            <person name="Howarth C."/>
            <person name="Imamovic A."/>
            <person name="Ireland A."/>
            <person name="Larimer J."/>
            <person name="McCowan C."/>
            <person name="Murphy C."/>
            <person name="Pearson M."/>
            <person name="Poon T.W."/>
            <person name="Priest M."/>
            <person name="Roberts A."/>
            <person name="Saif S."/>
            <person name="Shea T."/>
            <person name="Sykes S."/>
            <person name="Wortman J."/>
            <person name="Nusbaum C."/>
            <person name="Birren B."/>
        </authorList>
    </citation>
    <scope>NUCLEOTIDE SEQUENCE [LARGE SCALE GENOMIC DNA]</scope>
    <source>
        <strain evidence="2">CHvinca01</strain>
    </source>
</reference>
<organism evidence="2">
    <name type="scientific">Phytophthora nicotianae</name>
    <name type="common">Potato buckeye rot agent</name>
    <name type="synonym">Phytophthora parasitica</name>
    <dbReference type="NCBI Taxonomy" id="4792"/>
    <lineage>
        <taxon>Eukaryota</taxon>
        <taxon>Sar</taxon>
        <taxon>Stramenopiles</taxon>
        <taxon>Oomycota</taxon>
        <taxon>Peronosporomycetes</taxon>
        <taxon>Peronosporales</taxon>
        <taxon>Peronosporaceae</taxon>
        <taxon>Phytophthora</taxon>
    </lineage>
</organism>
<proteinExistence type="predicted"/>
<sequence>MREDWESWDTSEGGREWQQSEGVVLQLLRQGLSERVIRAILPVGGSRVARLKKMLESGSLAAKYFSIPKQYLKYYPNVPEAIASASTEESKETDSTVVGDCNPPSKRKPGRPRKLKDGTLRSSQPSILQFFSTQKKKK</sequence>
<accession>W2JWV0</accession>
<gene>
    <name evidence="2" type="ORF">L917_21640</name>
</gene>
<protein>
    <submittedName>
        <fullName evidence="2">Uncharacterized protein</fullName>
    </submittedName>
</protein>